<reference evidence="3" key="1">
    <citation type="journal article" date="2006" name="Proc. Natl. Acad. Sci. U.S.A.">
        <title>Genome analysis of the smallest free-living eukaryote Ostreococcus tauri unveils many unique features.</title>
        <authorList>
            <person name="Derelle E."/>
            <person name="Ferraz C."/>
            <person name="Rombauts S."/>
            <person name="Rouze P."/>
            <person name="Worden A.Z."/>
            <person name="Robbens S."/>
            <person name="Partensky F."/>
            <person name="Degroeve S."/>
            <person name="Echeynie S."/>
            <person name="Cooke R."/>
            <person name="Saeys Y."/>
            <person name="Wuyts J."/>
            <person name="Jabbari K."/>
            <person name="Bowler C."/>
            <person name="Panaud O."/>
            <person name="Piegu B."/>
            <person name="Ball S.G."/>
            <person name="Ral J.-P."/>
            <person name="Bouget F.-Y."/>
            <person name="Piganeau G."/>
            <person name="De Baets B."/>
            <person name="Picard A."/>
            <person name="Delseny M."/>
            <person name="Demaille J."/>
            <person name="Van de Peer Y."/>
            <person name="Moreau H."/>
        </authorList>
    </citation>
    <scope>NUCLEOTIDE SEQUENCE [LARGE SCALE GENOMIC DNA]</scope>
    <source>
        <strain evidence="3">OTTH 0595 / CCAP 157/2 / RCC745</strain>
    </source>
</reference>
<gene>
    <name evidence="2" type="ORF">OT_ostta06g02980</name>
</gene>
<dbReference type="Gene3D" id="2.40.50.140">
    <property type="entry name" value="Nucleic acid-binding proteins"/>
    <property type="match status" value="1"/>
</dbReference>
<dbReference type="InterPro" id="IPR012340">
    <property type="entry name" value="NA-bd_OB-fold"/>
</dbReference>
<name>A0A090M2G0_OSTTA</name>
<proteinExistence type="predicted"/>
<feature type="compositionally biased region" description="Acidic residues" evidence="1">
    <location>
        <begin position="141"/>
        <end position="167"/>
    </location>
</feature>
<dbReference type="STRING" id="70448.A0A090M2G0"/>
<dbReference type="AlphaFoldDB" id="A0A090M2G0"/>
<dbReference type="GO" id="GO:0005634">
    <property type="term" value="C:nucleus"/>
    <property type="evidence" value="ECO:0007669"/>
    <property type="project" value="TreeGrafter"/>
</dbReference>
<dbReference type="InterPro" id="IPR039294">
    <property type="entry name" value="EIF1AD"/>
</dbReference>
<evidence type="ECO:0000256" key="1">
    <source>
        <dbReference type="SAM" id="MobiDB-lite"/>
    </source>
</evidence>
<comment type="caution">
    <text evidence="2">The sequence shown here is derived from an EMBL/GenBank/DDBJ whole genome shotgun (WGS) entry which is preliminary data.</text>
</comment>
<dbReference type="RefSeq" id="XP_022839249.1">
    <property type="nucleotide sequence ID" value="XM_022984051.1"/>
</dbReference>
<protein>
    <submittedName>
        <fullName evidence="2">Nucleic acid-binding, OB-fold</fullName>
    </submittedName>
</protein>
<dbReference type="FunCoup" id="A0A090M2G0">
    <property type="interactions" value="1507"/>
</dbReference>
<feature type="region of interest" description="Disordered" evidence="1">
    <location>
        <begin position="141"/>
        <end position="195"/>
    </location>
</feature>
<dbReference type="KEGG" id="ota:OT_ostta06g02980"/>
<dbReference type="GeneID" id="34945914"/>
<dbReference type="OrthoDB" id="1738325at2759"/>
<dbReference type="SUPFAM" id="SSF50249">
    <property type="entry name" value="Nucleic acid-binding proteins"/>
    <property type="match status" value="1"/>
</dbReference>
<dbReference type="PANTHER" id="PTHR21641">
    <property type="entry name" value="TRANSLATION INITIATION FACTOR-RELATED"/>
    <property type="match status" value="1"/>
</dbReference>
<evidence type="ECO:0000313" key="2">
    <source>
        <dbReference type="EMBL" id="CEF98415.1"/>
    </source>
</evidence>
<evidence type="ECO:0000313" key="3">
    <source>
        <dbReference type="Proteomes" id="UP000009170"/>
    </source>
</evidence>
<organism evidence="2 3">
    <name type="scientific">Ostreococcus tauri</name>
    <name type="common">Marine green alga</name>
    <dbReference type="NCBI Taxonomy" id="70448"/>
    <lineage>
        <taxon>Eukaryota</taxon>
        <taxon>Viridiplantae</taxon>
        <taxon>Chlorophyta</taxon>
        <taxon>Mamiellophyceae</taxon>
        <taxon>Mamiellales</taxon>
        <taxon>Bathycoccaceae</taxon>
        <taxon>Ostreococcus</taxon>
    </lineage>
</organism>
<sequence>MSRRRRHVRDLASDDVVELDDDDVVCVAVANLGSNLLDVERGDDGTRAIVRVPNKFKDLARFRKGTHVVAAFAEAATREGERVTGEVRRVLYETQRKELRKRNDGSWPERFEERDVIGEGDADAGDGCAMGRELRKALNDAEAEDNEAAAVRDDDDGDDDDDDDDDLPPISVNQNRRRVVTYVDSDESDSDSDSD</sequence>
<dbReference type="Proteomes" id="UP000009170">
    <property type="component" value="Unassembled WGS sequence"/>
</dbReference>
<dbReference type="EMBL" id="CAID01000006">
    <property type="protein sequence ID" value="CEF98415.1"/>
    <property type="molecule type" value="Genomic_DNA"/>
</dbReference>
<dbReference type="PANTHER" id="PTHR21641:SF0">
    <property type="entry name" value="RNA-BINDING PROTEIN EIF1AD-RELATED"/>
    <property type="match status" value="1"/>
</dbReference>
<reference evidence="2 3" key="2">
    <citation type="journal article" date="2014" name="BMC Genomics">
        <title>An improved genome of the model marine alga Ostreococcus tauri unfolds by assessing Illumina de novo assemblies.</title>
        <authorList>
            <person name="Blanc-Mathieu R."/>
            <person name="Verhelst B."/>
            <person name="Derelle E."/>
            <person name="Rombauts S."/>
            <person name="Bouget F.Y."/>
            <person name="Carre I."/>
            <person name="Chateau A."/>
            <person name="Eyre-Walker A."/>
            <person name="Grimsley N."/>
            <person name="Moreau H."/>
            <person name="Piegu B."/>
            <person name="Rivals E."/>
            <person name="Schackwitz W."/>
            <person name="Van de Peer Y."/>
            <person name="Piganeau G."/>
        </authorList>
    </citation>
    <scope>NUCLEOTIDE SEQUENCE [LARGE SCALE GENOMIC DNA]</scope>
    <source>
        <strain evidence="3">OTTH 0595 / CCAP 157/2 / RCC745</strain>
    </source>
</reference>
<keyword evidence="3" id="KW-1185">Reference proteome</keyword>
<feature type="compositionally biased region" description="Acidic residues" evidence="1">
    <location>
        <begin position="184"/>
        <end position="195"/>
    </location>
</feature>
<dbReference type="InParanoid" id="A0A090M2G0"/>
<accession>A0A090M2G0</accession>